<feature type="transmembrane region" description="Helical" evidence="7">
    <location>
        <begin position="316"/>
        <end position="334"/>
    </location>
</feature>
<evidence type="ECO:0000256" key="5">
    <source>
        <dbReference type="ARBA" id="ARBA00022989"/>
    </source>
</evidence>
<comment type="similarity">
    <text evidence="7">Belongs to the TRAP transporter large permease family.</text>
</comment>
<dbReference type="NCBIfam" id="TIGR00786">
    <property type="entry name" value="dctM"/>
    <property type="match status" value="1"/>
</dbReference>
<feature type="transmembrane region" description="Helical" evidence="7">
    <location>
        <begin position="138"/>
        <end position="165"/>
    </location>
</feature>
<dbReference type="PIRSF" id="PIRSF006066">
    <property type="entry name" value="HI0050"/>
    <property type="match status" value="1"/>
</dbReference>
<evidence type="ECO:0000256" key="3">
    <source>
        <dbReference type="ARBA" id="ARBA00022519"/>
    </source>
</evidence>
<dbReference type="Proteomes" id="UP000198893">
    <property type="component" value="Unassembled WGS sequence"/>
</dbReference>
<organism evidence="9 10">
    <name type="scientific">Salinihabitans flavidus</name>
    <dbReference type="NCBI Taxonomy" id="569882"/>
    <lineage>
        <taxon>Bacteria</taxon>
        <taxon>Pseudomonadati</taxon>
        <taxon>Pseudomonadota</taxon>
        <taxon>Alphaproteobacteria</taxon>
        <taxon>Rhodobacterales</taxon>
        <taxon>Roseobacteraceae</taxon>
        <taxon>Salinihabitans</taxon>
    </lineage>
</organism>
<keyword evidence="2" id="KW-1003">Cell membrane</keyword>
<evidence type="ECO:0000256" key="7">
    <source>
        <dbReference type="RuleBase" id="RU369079"/>
    </source>
</evidence>
<feature type="transmembrane region" description="Helical" evidence="7">
    <location>
        <begin position="245"/>
        <end position="263"/>
    </location>
</feature>
<keyword evidence="6 7" id="KW-0472">Membrane</keyword>
<keyword evidence="4 7" id="KW-0812">Transmembrane</keyword>
<comment type="function">
    <text evidence="7">Part of the tripartite ATP-independent periplasmic (TRAP) transport system.</text>
</comment>
<feature type="transmembrane region" description="Helical" evidence="7">
    <location>
        <begin position="275"/>
        <end position="296"/>
    </location>
</feature>
<sequence>MITAIAGFFFVLLMVFVRVPIAIAMAVVGFVGFALLRDWMPALSLVGLVARTTVESYELSVVPLFILMGNFVSRAGISHDLYTASYAFVGHRKGGLAMATIVACGGFSAVCGSSLATAATMARVAAPPMKHYGYADTLAAGSIAAGGTLGILIPPSVILVLYGIITQTDIRALFMAGMVPGLLGAALYLAAIRWVVWRNPDAGPAGDRLATVKQFAALRGVWPMVLLFIIVIGGIYVGIFTPTESAGIGAFGALIFAVARRRLDWRSFMRVVVDTAVTTASLFMVLIGALIFANFINGTGMPAALTQWVTAGDMSPMVVLLLIVLVYLMLGCVLESMSMLLLTIPVFSGLVASLDFGLGPQETLIWFGIIVVVATEISLITPPIGMNVFTLSAMLPEISTRDIFRGVTPFWCADIVRLALLIAIPALSLFVPALL</sequence>
<evidence type="ECO:0000256" key="4">
    <source>
        <dbReference type="ARBA" id="ARBA00022692"/>
    </source>
</evidence>
<dbReference type="PANTHER" id="PTHR33362:SF5">
    <property type="entry name" value="C4-DICARBOXYLATE TRAP TRANSPORTER LARGE PERMEASE PROTEIN DCTM"/>
    <property type="match status" value="1"/>
</dbReference>
<dbReference type="InterPro" id="IPR010656">
    <property type="entry name" value="DctM"/>
</dbReference>
<dbReference type="RefSeq" id="WP_093120331.1">
    <property type="nucleotide sequence ID" value="NZ_FODS01000031.1"/>
</dbReference>
<keyword evidence="7" id="KW-0813">Transport</keyword>
<dbReference type="AlphaFoldDB" id="A0A1H8VML9"/>
<dbReference type="GO" id="GO:0005886">
    <property type="term" value="C:plasma membrane"/>
    <property type="evidence" value="ECO:0007669"/>
    <property type="project" value="UniProtKB-SubCell"/>
</dbReference>
<dbReference type="EMBL" id="FODS01000031">
    <property type="protein sequence ID" value="SEP16616.1"/>
    <property type="molecule type" value="Genomic_DNA"/>
</dbReference>
<evidence type="ECO:0000256" key="6">
    <source>
        <dbReference type="ARBA" id="ARBA00023136"/>
    </source>
</evidence>
<feature type="transmembrane region" description="Helical" evidence="7">
    <location>
        <begin position="217"/>
        <end position="239"/>
    </location>
</feature>
<name>A0A1H8VML9_9RHOB</name>
<dbReference type="InterPro" id="IPR004681">
    <property type="entry name" value="TRAP_DctM"/>
</dbReference>
<feature type="transmembrane region" description="Helical" evidence="7">
    <location>
        <begin position="171"/>
        <end position="196"/>
    </location>
</feature>
<dbReference type="GO" id="GO:0022857">
    <property type="term" value="F:transmembrane transporter activity"/>
    <property type="evidence" value="ECO:0007669"/>
    <property type="project" value="UniProtKB-UniRule"/>
</dbReference>
<feature type="transmembrane region" description="Helical" evidence="7">
    <location>
        <begin position="6"/>
        <end position="36"/>
    </location>
</feature>
<feature type="transmembrane region" description="Helical" evidence="7">
    <location>
        <begin position="410"/>
        <end position="431"/>
    </location>
</feature>
<keyword evidence="5 7" id="KW-1133">Transmembrane helix</keyword>
<dbReference type="STRING" id="569882.SAMN04490248_13116"/>
<feature type="transmembrane region" description="Helical" evidence="7">
    <location>
        <begin position="339"/>
        <end position="358"/>
    </location>
</feature>
<dbReference type="OrthoDB" id="9790209at2"/>
<evidence type="ECO:0000313" key="10">
    <source>
        <dbReference type="Proteomes" id="UP000198893"/>
    </source>
</evidence>
<feature type="domain" description="TRAP C4-dicarboxylate transport system permease DctM subunit" evidence="8">
    <location>
        <begin position="10"/>
        <end position="427"/>
    </location>
</feature>
<keyword evidence="10" id="KW-1185">Reference proteome</keyword>
<evidence type="ECO:0000313" key="9">
    <source>
        <dbReference type="EMBL" id="SEP16616.1"/>
    </source>
</evidence>
<accession>A0A1H8VML9</accession>
<feature type="transmembrane region" description="Helical" evidence="7">
    <location>
        <begin position="364"/>
        <end position="389"/>
    </location>
</feature>
<protein>
    <recommendedName>
        <fullName evidence="7">TRAP transporter large permease protein</fullName>
    </recommendedName>
</protein>
<keyword evidence="3 7" id="KW-0997">Cell inner membrane</keyword>
<dbReference type="Pfam" id="PF06808">
    <property type="entry name" value="DctM"/>
    <property type="match status" value="1"/>
</dbReference>
<evidence type="ECO:0000256" key="1">
    <source>
        <dbReference type="ARBA" id="ARBA00004429"/>
    </source>
</evidence>
<comment type="subcellular location">
    <subcellularLocation>
        <location evidence="1 7">Cell inner membrane</location>
        <topology evidence="1 7">Multi-pass membrane protein</topology>
    </subcellularLocation>
</comment>
<feature type="transmembrane region" description="Helical" evidence="7">
    <location>
        <begin position="97"/>
        <end position="126"/>
    </location>
</feature>
<evidence type="ECO:0000259" key="8">
    <source>
        <dbReference type="Pfam" id="PF06808"/>
    </source>
</evidence>
<reference evidence="9 10" key="1">
    <citation type="submission" date="2016-10" db="EMBL/GenBank/DDBJ databases">
        <authorList>
            <person name="de Groot N.N."/>
        </authorList>
    </citation>
    <scope>NUCLEOTIDE SEQUENCE [LARGE SCALE GENOMIC DNA]</scope>
    <source>
        <strain evidence="9 10">DSM 27842</strain>
    </source>
</reference>
<proteinExistence type="inferred from homology"/>
<comment type="subunit">
    <text evidence="7">The complex comprises the extracytoplasmic solute receptor protein and the two transmembrane proteins.</text>
</comment>
<evidence type="ECO:0000256" key="2">
    <source>
        <dbReference type="ARBA" id="ARBA00022475"/>
    </source>
</evidence>
<dbReference type="PANTHER" id="PTHR33362">
    <property type="entry name" value="SIALIC ACID TRAP TRANSPORTER PERMEASE PROTEIN SIAT-RELATED"/>
    <property type="match status" value="1"/>
</dbReference>
<gene>
    <name evidence="9" type="ORF">SAMN04490248_13116</name>
</gene>